<evidence type="ECO:0000256" key="1">
    <source>
        <dbReference type="SAM" id="SignalP"/>
    </source>
</evidence>
<evidence type="ECO:0000313" key="3">
    <source>
        <dbReference type="Proteomes" id="UP000294530"/>
    </source>
</evidence>
<dbReference type="OrthoDB" id="116892at2759"/>
<accession>A0A976IME8</accession>
<proteinExistence type="predicted"/>
<name>A0A976IME8_BRELC</name>
<dbReference type="InterPro" id="IPR002200">
    <property type="entry name" value="Elicitin"/>
</dbReference>
<protein>
    <recommendedName>
        <fullName evidence="4">Elicitin</fullName>
    </recommendedName>
</protein>
<dbReference type="AlphaFoldDB" id="A0A976IME8"/>
<organism evidence="2 3">
    <name type="scientific">Bremia lactucae</name>
    <name type="common">Lettuce downy mildew</name>
    <dbReference type="NCBI Taxonomy" id="4779"/>
    <lineage>
        <taxon>Eukaryota</taxon>
        <taxon>Sar</taxon>
        <taxon>Stramenopiles</taxon>
        <taxon>Oomycota</taxon>
        <taxon>Peronosporomycetes</taxon>
        <taxon>Peronosporales</taxon>
        <taxon>Peronosporaceae</taxon>
        <taxon>Bremia</taxon>
    </lineage>
</organism>
<gene>
    <name evidence="2" type="ORF">CCR75_003064</name>
</gene>
<comment type="caution">
    <text evidence="2">The sequence shown here is derived from an EMBL/GenBank/DDBJ whole genome shotgun (WGS) entry which is preliminary data.</text>
</comment>
<dbReference type="KEGG" id="blac:94346832"/>
<dbReference type="EMBL" id="SHOA02000011">
    <property type="protein sequence ID" value="TDH74475.1"/>
    <property type="molecule type" value="Genomic_DNA"/>
</dbReference>
<sequence>MPHLGYTFTVAIVVCTTLQVLTSAATCTDDEQTTVDKLYMELSSSSACENLVFNSGVTSLDYCMNRECLSVLSDAVDQLPDCTSNDEIDRKKGLATIITFCIGANELLDSSASASASTSASGSNNDFITSGTSKSAVVRGNMVFWLPIALYVFVAW</sequence>
<feature type="signal peptide" evidence="1">
    <location>
        <begin position="1"/>
        <end position="24"/>
    </location>
</feature>
<dbReference type="GeneID" id="94346832"/>
<keyword evidence="1" id="KW-0732">Signal</keyword>
<evidence type="ECO:0008006" key="4">
    <source>
        <dbReference type="Google" id="ProtNLM"/>
    </source>
</evidence>
<dbReference type="GO" id="GO:0005576">
    <property type="term" value="C:extracellular region"/>
    <property type="evidence" value="ECO:0007669"/>
    <property type="project" value="InterPro"/>
</dbReference>
<dbReference type="SMART" id="SM01187">
    <property type="entry name" value="Elicitin"/>
    <property type="match status" value="1"/>
</dbReference>
<evidence type="ECO:0000313" key="2">
    <source>
        <dbReference type="EMBL" id="TDH74475.1"/>
    </source>
</evidence>
<dbReference type="RefSeq" id="XP_067823973.1">
    <property type="nucleotide sequence ID" value="XM_067961161.1"/>
</dbReference>
<reference evidence="2 3" key="1">
    <citation type="journal article" date="2021" name="Genome Biol.">
        <title>AFLAP: assembly-free linkage analysis pipeline using k-mers from genome sequencing data.</title>
        <authorList>
            <person name="Fletcher K."/>
            <person name="Zhang L."/>
            <person name="Gil J."/>
            <person name="Han R."/>
            <person name="Cavanaugh K."/>
            <person name="Michelmore R."/>
        </authorList>
    </citation>
    <scope>NUCLEOTIDE SEQUENCE [LARGE SCALE GENOMIC DNA]</scope>
    <source>
        <strain evidence="2 3">SF5</strain>
    </source>
</reference>
<keyword evidence="3" id="KW-1185">Reference proteome</keyword>
<dbReference type="Proteomes" id="UP000294530">
    <property type="component" value="Unassembled WGS sequence"/>
</dbReference>
<feature type="chain" id="PRO_5037056115" description="Elicitin" evidence="1">
    <location>
        <begin position="25"/>
        <end position="156"/>
    </location>
</feature>